<name>A0ABY6SN08_9CLOT</name>
<keyword evidence="2" id="KW-0326">Glycosidase</keyword>
<dbReference type="EC" id="3.5.1.28" evidence="7"/>
<feature type="chain" id="PRO_5046250853" evidence="5">
    <location>
        <begin position="26"/>
        <end position="1389"/>
    </location>
</feature>
<dbReference type="InterPro" id="IPR059177">
    <property type="entry name" value="GH29D-like_dom"/>
</dbReference>
<evidence type="ECO:0000256" key="3">
    <source>
        <dbReference type="PROSITE-ProRule" id="PRU00591"/>
    </source>
</evidence>
<dbReference type="Gene3D" id="1.20.1270.70">
    <property type="entry name" value="Designed single chain three-helix bundle"/>
    <property type="match status" value="1"/>
</dbReference>
<feature type="repeat" description="Cell wall-binding" evidence="3">
    <location>
        <begin position="1330"/>
        <end position="1350"/>
    </location>
</feature>
<feature type="compositionally biased region" description="Gly residues" evidence="4">
    <location>
        <begin position="1183"/>
        <end position="1203"/>
    </location>
</feature>
<evidence type="ECO:0000256" key="4">
    <source>
        <dbReference type="SAM" id="MobiDB-lite"/>
    </source>
</evidence>
<keyword evidence="7" id="KW-0378">Hydrolase</keyword>
<dbReference type="PROSITE" id="PS51170">
    <property type="entry name" value="CW"/>
    <property type="match status" value="6"/>
</dbReference>
<dbReference type="Pfam" id="PF13290">
    <property type="entry name" value="CHB_HEX_C_1"/>
    <property type="match status" value="1"/>
</dbReference>
<feature type="region of interest" description="Disordered" evidence="4">
    <location>
        <begin position="1178"/>
        <end position="1225"/>
    </location>
</feature>
<feature type="signal peptide" evidence="5">
    <location>
        <begin position="1"/>
        <end position="25"/>
    </location>
</feature>
<sequence length="1389" mass="154013">MKKRNKKILTLILATSILGSLLAESSIVTKAKEFDKKNNTKLEVKNNLMDFNDETTDEAVDVIIPEEVDNTTDEAVNIDMLEIQENGQFDDIAMGKPATSSSGQNSAALAVDGNSGSRWESETKDPQWICIDLGGNFKIKKVKLKWEGAGAEVYNIQLSKDGNKWGNIAEVTDGKGGETRELDCDETVTGRYIRMYGTKRVTTYGYSIFDFEVYGRESGFKSISGKSESVKLKWYAEDSAKGYNIYRSSNADSGFEKINKEPITGTEYTDTDELDIKKYYYKLKSIDENNDESEVLDYTSITIVEDLDLGDKVKIFDPSMPKEEIQNTVDEVFNEMETEQFGTGRYALLFKPGKYNTNVNVGFYTSVMGLGKTPDDVDITGAVRCEADWFPEQPGNATQNFWRTVENISVTPKYKSNNTTNEEGDLTWAVSQAAPMRRTHIKGNVSLWDPYENDYDLAWASGGFIADSKVDGKIGSASQQQFFTRNVDMDSWNGSNWNMVFVGDKGAPKVDDDKYVSGEAAYTVVDKTPIIREKPFLYIDDDGKYKVFVPDVRKNVQGVSWENGLGKGESLSVTDTFYIAKPEKDTADTLNEALNEGKNILFTPGIYYLNKELHITRPDTIILGIGLATLNPNNRNAAIVVDDVDGVNISGLLFNAAQGESPYLLKVGEEGSHKDHSENPILLADLFFRVGGDGKEGARAKSCIVINSDDVIGDHFWVWRADHGDGVGWELNRCDNGLVVNGNNVTIYGLFVEHFNEYQTLWNGENGKVYFYQTEFPYDVPNQEAWMSNDGTVNGYASYKVGDTVKNHELYGAGLYTYFTDADVVVNSPVEIPNTPNVKVKHACSVFLNAYGGATHVVNNTGGAVNSSHMRSAIDFYCNKVGDPAIKPSGGVFSSEQSISIDCAVEGAQIRYTTDGRKPTEKVGTIYTGPFTVDSTTTIKAIAYKEGMESSDISTSTITIKPGLADNIALGKPAKASSGNAALAFDGDANTRWASNWESDEYISVDLGTAYTISEINLLWESAYATKYKIQISNDGVNWTNAYFKNTPNYVNITDSVIDIFNKNTTGGSESISFLKPISARYIKMQGVQPITEYGYSIYEFEVHGEKYKIDETNLRSLYEQHKNKVQGKYTNITWKLFTSALDSAKDILDKDKKSQEEIDTAYNNLLNAINGLKEANNSNSGSSGGSSGGGNSSGGSSSGGGSSSNSNNEEVIDKNDNSEKETGWIKDENNGKWHYLDVNSGEKKTGWFKDTDGKWYYLDFNSGEMKTGWFKDSNNRWYHLGTSGAMTTGWFKDSNNKWYHLGTSGAMTIGWFKDSNNKWYHLGTSGAMTIGWFKDSDNKWYHLGASGAMTIGWLKDTDGKWYYLNSDGSMAYDTYIDGYYVNSNGVYK</sequence>
<dbReference type="Gene3D" id="2.10.270.10">
    <property type="entry name" value="Cholin Binding"/>
    <property type="match status" value="2"/>
</dbReference>
<feature type="repeat" description="Cell wall-binding" evidence="3">
    <location>
        <begin position="1288"/>
        <end position="1308"/>
    </location>
</feature>
<dbReference type="Pfam" id="PF01473">
    <property type="entry name" value="Choline_bind_1"/>
    <property type="match status" value="4"/>
</dbReference>
<evidence type="ECO:0000259" key="6">
    <source>
        <dbReference type="PROSITE" id="PS50022"/>
    </source>
</evidence>
<reference evidence="7 8" key="1">
    <citation type="submission" date="2018-11" db="EMBL/GenBank/DDBJ databases">
        <authorList>
            <consortium name="Pathogen Informatics"/>
        </authorList>
    </citation>
    <scope>NUCLEOTIDE SEQUENCE [LARGE SCALE GENOMIC DNA]</scope>
    <source>
        <strain evidence="7 8">NCTC10913</strain>
    </source>
</reference>
<feature type="repeat" description="Cell wall-binding" evidence="3">
    <location>
        <begin position="1245"/>
        <end position="1265"/>
    </location>
</feature>
<evidence type="ECO:0000256" key="2">
    <source>
        <dbReference type="ARBA" id="ARBA00023295"/>
    </source>
</evidence>
<feature type="region of interest" description="Disordered" evidence="4">
    <location>
        <begin position="97"/>
        <end position="120"/>
    </location>
</feature>
<keyword evidence="8" id="KW-1185">Reference proteome</keyword>
<dbReference type="Proteomes" id="UP000277570">
    <property type="component" value="Unassembled WGS sequence"/>
</dbReference>
<dbReference type="SUPFAM" id="SSF69360">
    <property type="entry name" value="Cell wall binding repeat"/>
    <property type="match status" value="1"/>
</dbReference>
<evidence type="ECO:0000256" key="5">
    <source>
        <dbReference type="SAM" id="SignalP"/>
    </source>
</evidence>
<keyword evidence="1" id="KW-0677">Repeat</keyword>
<comment type="caution">
    <text evidence="7">The sequence shown here is derived from an EMBL/GenBank/DDBJ whole genome shotgun (WGS) entry which is preliminary data.</text>
</comment>
<organism evidence="7 8">
    <name type="scientific">Clostridium carnis</name>
    <dbReference type="NCBI Taxonomy" id="1530"/>
    <lineage>
        <taxon>Bacteria</taxon>
        <taxon>Bacillati</taxon>
        <taxon>Bacillota</taxon>
        <taxon>Clostridia</taxon>
        <taxon>Eubacteriales</taxon>
        <taxon>Clostridiaceae</taxon>
        <taxon>Clostridium</taxon>
    </lineage>
</organism>
<dbReference type="InterPro" id="IPR011050">
    <property type="entry name" value="Pectin_lyase_fold/virulence"/>
</dbReference>
<feature type="repeat" description="Cell wall-binding" evidence="3">
    <location>
        <begin position="1267"/>
        <end position="1287"/>
    </location>
</feature>
<gene>
    <name evidence="7" type="primary">lytA_2</name>
    <name evidence="7" type="ORF">NCTC10913_00159</name>
</gene>
<accession>A0ABY6SN08</accession>
<proteinExistence type="predicted"/>
<dbReference type="Pfam" id="PF19127">
    <property type="entry name" value="Choline_bind_3"/>
    <property type="match status" value="1"/>
</dbReference>
<keyword evidence="5" id="KW-0732">Signal</keyword>
<dbReference type="Pfam" id="PF07554">
    <property type="entry name" value="FIVAR"/>
    <property type="match status" value="1"/>
</dbReference>
<dbReference type="GO" id="GO:0008745">
    <property type="term" value="F:N-acetylmuramoyl-L-alanine amidase activity"/>
    <property type="evidence" value="ECO:0007669"/>
    <property type="project" value="UniProtKB-EC"/>
</dbReference>
<feature type="domain" description="F5/8 type C" evidence="6">
    <location>
        <begin position="941"/>
        <end position="1106"/>
    </location>
</feature>
<dbReference type="InterPro" id="IPR000421">
    <property type="entry name" value="FA58C"/>
</dbReference>
<dbReference type="InterPro" id="IPR059186">
    <property type="entry name" value="SACTE_4363"/>
</dbReference>
<feature type="domain" description="F5/8 type C" evidence="6">
    <location>
        <begin position="75"/>
        <end position="216"/>
    </location>
</feature>
<dbReference type="InterPro" id="IPR008979">
    <property type="entry name" value="Galactose-bd-like_sf"/>
</dbReference>
<dbReference type="Pfam" id="PF22633">
    <property type="entry name" value="F5_F8_type_C_2"/>
    <property type="match status" value="1"/>
</dbReference>
<dbReference type="InterPro" id="IPR013783">
    <property type="entry name" value="Ig-like_fold"/>
</dbReference>
<dbReference type="PROSITE" id="PS50022">
    <property type="entry name" value="FA58C_3"/>
    <property type="match status" value="2"/>
</dbReference>
<dbReference type="Pfam" id="PF00754">
    <property type="entry name" value="F5_F8_type_C"/>
    <property type="match status" value="1"/>
</dbReference>
<dbReference type="EMBL" id="UYIN01000001">
    <property type="protein sequence ID" value="VDG69493.1"/>
    <property type="molecule type" value="Genomic_DNA"/>
</dbReference>
<feature type="compositionally biased region" description="Polar residues" evidence="4">
    <location>
        <begin position="98"/>
        <end position="107"/>
    </location>
</feature>
<protein>
    <submittedName>
        <fullName evidence="7">Coagulation factor 5/8 type domain-containing protein</fullName>
        <ecNumber evidence="7">3.5.1.28</ecNumber>
    </submittedName>
</protein>
<feature type="repeat" description="Cell wall-binding" evidence="3">
    <location>
        <begin position="1309"/>
        <end position="1329"/>
    </location>
</feature>
<dbReference type="RefSeq" id="WP_125147526.1">
    <property type="nucleotide sequence ID" value="NZ_UYIN01000001.1"/>
</dbReference>
<dbReference type="CDD" id="cd23669">
    <property type="entry name" value="GH55_SacteLam55A-like"/>
    <property type="match status" value="1"/>
</dbReference>
<feature type="compositionally biased region" description="Basic and acidic residues" evidence="4">
    <location>
        <begin position="1212"/>
        <end position="1225"/>
    </location>
</feature>
<dbReference type="Gene3D" id="2.60.120.260">
    <property type="entry name" value="Galactose-binding domain-like"/>
    <property type="match status" value="2"/>
</dbReference>
<dbReference type="SUPFAM" id="SSF49785">
    <property type="entry name" value="Galactose-binding domain-like"/>
    <property type="match status" value="2"/>
</dbReference>
<evidence type="ECO:0000313" key="7">
    <source>
        <dbReference type="EMBL" id="VDG69493.1"/>
    </source>
</evidence>
<dbReference type="InterPro" id="IPR018337">
    <property type="entry name" value="Cell_wall/Cho-bd_repeat"/>
</dbReference>
<evidence type="ECO:0000256" key="1">
    <source>
        <dbReference type="ARBA" id="ARBA00022737"/>
    </source>
</evidence>
<dbReference type="SUPFAM" id="SSF51126">
    <property type="entry name" value="Pectin lyase-like"/>
    <property type="match status" value="1"/>
</dbReference>
<feature type="repeat" description="Cell wall-binding" evidence="3">
    <location>
        <begin position="1351"/>
        <end position="1371"/>
    </location>
</feature>
<dbReference type="Gene3D" id="2.60.40.10">
    <property type="entry name" value="Immunoglobulins"/>
    <property type="match status" value="1"/>
</dbReference>
<evidence type="ECO:0000313" key="8">
    <source>
        <dbReference type="Proteomes" id="UP000277570"/>
    </source>
</evidence>